<protein>
    <submittedName>
        <fullName evidence="2">Helicase</fullName>
    </submittedName>
</protein>
<keyword evidence="2" id="KW-0067">ATP-binding</keyword>
<feature type="non-terminal residue" evidence="2">
    <location>
        <position position="1"/>
    </location>
</feature>
<dbReference type="InterPro" id="IPR027785">
    <property type="entry name" value="UvrD-like_helicase_C"/>
</dbReference>
<keyword evidence="3" id="KW-1185">Reference proteome</keyword>
<feature type="domain" description="UvrD-like helicase C-terminal" evidence="1">
    <location>
        <begin position="106"/>
        <end position="146"/>
    </location>
</feature>
<keyword evidence="2" id="KW-0378">Hydrolase</keyword>
<organism evidence="2 3">
    <name type="scientific">Streptomyces varsoviensis</name>
    <dbReference type="NCBI Taxonomy" id="67373"/>
    <lineage>
        <taxon>Bacteria</taxon>
        <taxon>Bacillati</taxon>
        <taxon>Actinomycetota</taxon>
        <taxon>Actinomycetes</taxon>
        <taxon>Kitasatosporales</taxon>
        <taxon>Streptomycetaceae</taxon>
        <taxon>Streptomyces</taxon>
    </lineage>
</organism>
<dbReference type="Proteomes" id="UP000037020">
    <property type="component" value="Unassembled WGS sequence"/>
</dbReference>
<accession>A0ABR5IZK0</accession>
<dbReference type="GO" id="GO:0004386">
    <property type="term" value="F:helicase activity"/>
    <property type="evidence" value="ECO:0007669"/>
    <property type="project" value="UniProtKB-KW"/>
</dbReference>
<proteinExistence type="predicted"/>
<reference evidence="2 3" key="1">
    <citation type="submission" date="2015-07" db="EMBL/GenBank/DDBJ databases">
        <authorList>
            <person name="Ju K.-S."/>
            <person name="Doroghazi J.R."/>
            <person name="Metcalf W.W."/>
        </authorList>
    </citation>
    <scope>NUCLEOTIDE SEQUENCE [LARGE SCALE GENOMIC DNA]</scope>
    <source>
        <strain evidence="2 3">NRRL B-3589</strain>
    </source>
</reference>
<comment type="caution">
    <text evidence="2">The sequence shown here is derived from an EMBL/GenBank/DDBJ whole genome shotgun (WGS) entry which is preliminary data.</text>
</comment>
<evidence type="ECO:0000313" key="3">
    <source>
        <dbReference type="Proteomes" id="UP000037020"/>
    </source>
</evidence>
<dbReference type="Gene3D" id="3.40.50.300">
    <property type="entry name" value="P-loop containing nucleotide triphosphate hydrolases"/>
    <property type="match status" value="1"/>
</dbReference>
<keyword evidence="2" id="KW-0547">Nucleotide-binding</keyword>
<dbReference type="EMBL" id="LGUT01002736">
    <property type="protein sequence ID" value="KOG86592.1"/>
    <property type="molecule type" value="Genomic_DNA"/>
</dbReference>
<keyword evidence="2" id="KW-0347">Helicase</keyword>
<dbReference type="InterPro" id="IPR027417">
    <property type="entry name" value="P-loop_NTPase"/>
</dbReference>
<dbReference type="Pfam" id="PF13538">
    <property type="entry name" value="UvrD_C_2"/>
    <property type="match status" value="1"/>
</dbReference>
<evidence type="ECO:0000313" key="2">
    <source>
        <dbReference type="EMBL" id="KOG86592.1"/>
    </source>
</evidence>
<gene>
    <name evidence="2" type="ORF">ADK38_30175</name>
</gene>
<name>A0ABR5IZK0_9ACTN</name>
<evidence type="ECO:0000259" key="1">
    <source>
        <dbReference type="Pfam" id="PF13538"/>
    </source>
</evidence>
<dbReference type="SUPFAM" id="SSF52540">
    <property type="entry name" value="P-loop containing nucleoside triphosphate hydrolases"/>
    <property type="match status" value="1"/>
</dbReference>
<sequence length="165" mass="17758">SRPRRRFRLTVNYRNPAEIAELAARVLALAMPGMESPSAVRSTGVEPRFAVAEGDLGEAVREEARRLLDEVDGTVGVVVAMDRREQARGWLAGLGDRVVPLGSLEAKGLEYDATVVVSPAEIADESPAGLRVLYVALTRATQRLTVLAGERDEPDAAGVPDLLRD</sequence>